<dbReference type="InterPro" id="IPR022154">
    <property type="entry name" value="TRAK1/2_C"/>
</dbReference>
<dbReference type="PANTHER" id="PTHR15751">
    <property type="entry name" value="TRAFFICKING KINESIN-BINDING PROTEIN"/>
    <property type="match status" value="1"/>
</dbReference>
<dbReference type="FunCoup" id="A0A7M7HQA9">
    <property type="interactions" value="1048"/>
</dbReference>
<feature type="coiled-coil region" evidence="5">
    <location>
        <begin position="69"/>
        <end position="96"/>
    </location>
</feature>
<dbReference type="KEGG" id="spu:589805"/>
<accession>A0A7M7HQA9</accession>
<comment type="similarity">
    <text evidence="2">Belongs to the milton family.</text>
</comment>
<evidence type="ECO:0000259" key="8">
    <source>
        <dbReference type="SMART" id="SM01424"/>
    </source>
</evidence>
<feature type="domain" description="HAP1 N-terminal" evidence="8">
    <location>
        <begin position="2"/>
        <end position="287"/>
    </location>
</feature>
<feature type="region of interest" description="Disordered" evidence="6">
    <location>
        <begin position="634"/>
        <end position="658"/>
    </location>
</feature>
<dbReference type="GO" id="GO:0017022">
    <property type="term" value="F:myosin binding"/>
    <property type="evidence" value="ECO:0000318"/>
    <property type="project" value="GO_Central"/>
</dbReference>
<dbReference type="GO" id="GO:0005739">
    <property type="term" value="C:mitochondrion"/>
    <property type="evidence" value="ECO:0000318"/>
    <property type="project" value="GO_Central"/>
</dbReference>
<evidence type="ECO:0000256" key="4">
    <source>
        <dbReference type="ARBA" id="ARBA00023128"/>
    </source>
</evidence>
<evidence type="ECO:0000256" key="6">
    <source>
        <dbReference type="SAM" id="MobiDB-lite"/>
    </source>
</evidence>
<dbReference type="OMA" id="SYLYDCL"/>
<proteinExistence type="inferred from homology"/>
<dbReference type="Pfam" id="PF04849">
    <property type="entry name" value="HAP1_N"/>
    <property type="match status" value="1"/>
</dbReference>
<dbReference type="SMART" id="SM01424">
    <property type="entry name" value="HAP1_N"/>
    <property type="match status" value="1"/>
</dbReference>
<dbReference type="GeneID" id="589805"/>
<dbReference type="PANTHER" id="PTHR15751:SF12">
    <property type="entry name" value="TRAFFICKING KINESIN-BINDING PROTEIN MILT"/>
    <property type="match status" value="1"/>
</dbReference>
<comment type="subcellular location">
    <subcellularLocation>
        <location evidence="1">Mitochondrion</location>
    </subcellularLocation>
</comment>
<dbReference type="OrthoDB" id="10067624at2759"/>
<dbReference type="GO" id="GO:0031410">
    <property type="term" value="C:cytoplasmic vesicle"/>
    <property type="evidence" value="ECO:0000318"/>
    <property type="project" value="GO_Central"/>
</dbReference>
<dbReference type="EnsemblMetazoa" id="XM_011685667">
    <property type="protein sequence ID" value="XP_011683969"/>
    <property type="gene ID" value="LOC589805"/>
</dbReference>
<dbReference type="InterPro" id="IPR006933">
    <property type="entry name" value="HAP1_N"/>
</dbReference>
<feature type="domain" description="Trafficking kinesin-binding protein C-terminal" evidence="7">
    <location>
        <begin position="349"/>
        <end position="496"/>
    </location>
</feature>
<keyword evidence="3 5" id="KW-0175">Coiled coil</keyword>
<keyword evidence="10" id="KW-1185">Reference proteome</keyword>
<dbReference type="InterPro" id="IPR051946">
    <property type="entry name" value="Intracell_Traff-Reg"/>
</dbReference>
<dbReference type="InParanoid" id="A0A7M7HQA9"/>
<feature type="coiled-coil region" evidence="5">
    <location>
        <begin position="137"/>
        <end position="181"/>
    </location>
</feature>
<name>A0A7M7HQA9_STRPU</name>
<reference evidence="9" key="2">
    <citation type="submission" date="2021-01" db="UniProtKB">
        <authorList>
            <consortium name="EnsemblMetazoa"/>
        </authorList>
    </citation>
    <scope>IDENTIFICATION</scope>
</reference>
<dbReference type="GO" id="GO:0048311">
    <property type="term" value="P:mitochondrion distribution"/>
    <property type="evidence" value="ECO:0000318"/>
    <property type="project" value="GO_Central"/>
</dbReference>
<protein>
    <recommendedName>
        <fullName evidence="11">Trafficking kinesin-binding protein milt</fullName>
    </recommendedName>
</protein>
<feature type="region of interest" description="Disordered" evidence="6">
    <location>
        <begin position="968"/>
        <end position="995"/>
    </location>
</feature>
<evidence type="ECO:0008006" key="11">
    <source>
        <dbReference type="Google" id="ProtNLM"/>
    </source>
</evidence>
<dbReference type="GO" id="GO:0006605">
    <property type="term" value="P:protein targeting"/>
    <property type="evidence" value="ECO:0000318"/>
    <property type="project" value="GO_Central"/>
</dbReference>
<keyword evidence="4" id="KW-0496">Mitochondrion</keyword>
<feature type="region of interest" description="Disordered" evidence="6">
    <location>
        <begin position="381"/>
        <end position="413"/>
    </location>
</feature>
<dbReference type="SMART" id="SM01423">
    <property type="entry name" value="Milton"/>
    <property type="match status" value="1"/>
</dbReference>
<evidence type="ECO:0000313" key="10">
    <source>
        <dbReference type="Proteomes" id="UP000007110"/>
    </source>
</evidence>
<evidence type="ECO:0000313" key="9">
    <source>
        <dbReference type="EnsemblMetazoa" id="XP_011683969"/>
    </source>
</evidence>
<dbReference type="GO" id="GO:0047496">
    <property type="term" value="P:vesicle transport along microtubule"/>
    <property type="evidence" value="ECO:0000318"/>
    <property type="project" value="GO_Central"/>
</dbReference>
<evidence type="ECO:0000256" key="2">
    <source>
        <dbReference type="ARBA" id="ARBA00007007"/>
    </source>
</evidence>
<dbReference type="AlphaFoldDB" id="A0A7M7HQA9"/>
<evidence type="ECO:0000256" key="1">
    <source>
        <dbReference type="ARBA" id="ARBA00004173"/>
    </source>
</evidence>
<dbReference type="Proteomes" id="UP000007110">
    <property type="component" value="Unassembled WGS sequence"/>
</dbReference>
<evidence type="ECO:0000256" key="3">
    <source>
        <dbReference type="ARBA" id="ARBA00023054"/>
    </source>
</evidence>
<dbReference type="Pfam" id="PF12448">
    <property type="entry name" value="Milton"/>
    <property type="match status" value="1"/>
</dbReference>
<evidence type="ECO:0000259" key="7">
    <source>
        <dbReference type="SMART" id="SM01423"/>
    </source>
</evidence>
<evidence type="ECO:0000256" key="5">
    <source>
        <dbReference type="SAM" id="Coils"/>
    </source>
</evidence>
<sequence>MEYPITSISMRDEWEFITSYLYDCLEIGELNALCGDRVVQMTKTYNDIDAVTKLLEEKEKDLELAAKIGQSLLQQNKQLEGRIELTEEKLTIVADQNTQYRHDLKLKAELLSIYTNDVEHSDSEDEAVWNMKGKASIQSKYINIDNLQKKIKNLEEENLHLRIETCELRTTTTNIEEKEEELVRDCFRQLGDARGTCEILTDELSKRFEENMRQQEEITYLLAQLVDLQQKVKKLSVENEEMSRHLTASKDSQQDLVKDLIETKEKYEEVYTMFQEAQETAKRSNRSSMSHGGIGFGTYLNPLPVFPADSLAAELVDCVEQRLEKDPHLSKKGKREYNKNVMKTVKVVNKRSHNSPGSGYSSDFYSRPVSPSSSVVSLVGSPRSEMYEGDSESINSSLGSGLHPPVSSIPGSNDLETALRRLKLRRENETAERDYAELHVNSPTCPSPDSMLSGLSGISGISTVPMGGGGGGGGGGQSFRAYMPEKLQIVKPMEGSMALHHWQRLATPHIASMLDSRPGVVVKDFREIDTRRDNYLDEIEDDGCVQSGTYPSKGFAHTSSTFTYTTSRLGQTGDTFMTSRNPYGTRMTIDLQEQAFPGVYDPPPGASLGLASVLATPQVTSGSAVRLKASQTGAVGGAKSKRSTTGLNLLSTSPNSEKKAELDVEAPSGVHKVSGQIFSRNASPISSISSGIKILDPDTKARLMEKVKCIRAEKAAHKALMQRQMSATTNAVMIAPSMAVSIPKTTVGLSGMMLSSSASATPRMSSFTSGSVVPSANAGLNATTNAVMIAPSMAVSIPRTTVALGGMMLSSSTSATPRMSSFTTGAGVPSANAGLNEMSSSAAPGSAGRPSMNVGLMSSSSTPRMSSMIGGSRPAMNVGLNEMMMSSSSTPRMSSMIGGSRPAMNVGLNEMMMSSSSTPRMSPMIGVPGGSSMGVGGMVMSLSSAPRMSSFSNGSVGSGVASAGSMPSPYGTLPGAPTTSLSSGTTTLGSSHLSGTPSLFPGGLMSPGSSFPPVLGQSRVLASPMSVLASRPVAATTTSCETTTAGLGHALEPSGLGAVLGLMDSPKAKTIITKTKTKVAMKKL</sequence>
<dbReference type="RefSeq" id="XP_011683969.2">
    <property type="nucleotide sequence ID" value="XM_011685667.2"/>
</dbReference>
<feature type="compositionally biased region" description="Polar residues" evidence="6">
    <location>
        <begin position="643"/>
        <end position="655"/>
    </location>
</feature>
<reference evidence="10" key="1">
    <citation type="submission" date="2015-02" db="EMBL/GenBank/DDBJ databases">
        <title>Genome sequencing for Strongylocentrotus purpuratus.</title>
        <authorList>
            <person name="Murali S."/>
            <person name="Liu Y."/>
            <person name="Vee V."/>
            <person name="English A."/>
            <person name="Wang M."/>
            <person name="Skinner E."/>
            <person name="Han Y."/>
            <person name="Muzny D.M."/>
            <person name="Worley K.C."/>
            <person name="Gibbs R.A."/>
        </authorList>
    </citation>
    <scope>NUCLEOTIDE SEQUENCE</scope>
</reference>
<feature type="coiled-coil region" evidence="5">
    <location>
        <begin position="225"/>
        <end position="270"/>
    </location>
</feature>
<organism evidence="9 10">
    <name type="scientific">Strongylocentrotus purpuratus</name>
    <name type="common">Purple sea urchin</name>
    <dbReference type="NCBI Taxonomy" id="7668"/>
    <lineage>
        <taxon>Eukaryota</taxon>
        <taxon>Metazoa</taxon>
        <taxon>Echinodermata</taxon>
        <taxon>Eleutherozoa</taxon>
        <taxon>Echinozoa</taxon>
        <taxon>Echinoidea</taxon>
        <taxon>Euechinoidea</taxon>
        <taxon>Echinacea</taxon>
        <taxon>Camarodonta</taxon>
        <taxon>Echinidea</taxon>
        <taxon>Strongylocentrotidae</taxon>
        <taxon>Strongylocentrotus</taxon>
    </lineage>
</organism>